<organism evidence="2 3">
    <name type="scientific">Roseobacter litoralis (strain ATCC 49566 / DSM 6996 / JCM 21268 / NBRC 15278 / OCh 149)</name>
    <dbReference type="NCBI Taxonomy" id="391595"/>
    <lineage>
        <taxon>Bacteria</taxon>
        <taxon>Pseudomonadati</taxon>
        <taxon>Pseudomonadota</taxon>
        <taxon>Alphaproteobacteria</taxon>
        <taxon>Rhodobacterales</taxon>
        <taxon>Roseobacteraceae</taxon>
        <taxon>Roseobacter</taxon>
    </lineage>
</organism>
<evidence type="ECO:0000256" key="1">
    <source>
        <dbReference type="SAM" id="MobiDB-lite"/>
    </source>
</evidence>
<feature type="region of interest" description="Disordered" evidence="1">
    <location>
        <begin position="1"/>
        <end position="23"/>
    </location>
</feature>
<dbReference type="KEGG" id="rli:RLO149_c036300"/>
<reference evidence="2 3" key="1">
    <citation type="journal article" date="2011" name="BMC Genomics">
        <title>Comparative genome analysis and genome-guided physiological analysis of Roseobacter litoralis.</title>
        <authorList>
            <person name="Kalhoefer D."/>
            <person name="Thole S."/>
            <person name="Voget S."/>
            <person name="Lehmann R."/>
            <person name="Liesegang H."/>
            <person name="Wollher A."/>
            <person name="Daniel R."/>
            <person name="Simon M."/>
            <person name="Brinkhoff T."/>
        </authorList>
    </citation>
    <scope>NUCLEOTIDE SEQUENCE [LARGE SCALE GENOMIC DNA]</scope>
    <source>
        <strain evidence="3">ATCC 49566 / DSM 6996 / JCM 21268 / NBRC 15278 / OCh 149</strain>
    </source>
</reference>
<evidence type="ECO:0000313" key="2">
    <source>
        <dbReference type="EMBL" id="AEI95564.1"/>
    </source>
</evidence>
<dbReference type="EMBL" id="CP002623">
    <property type="protein sequence ID" value="AEI95564.1"/>
    <property type="molecule type" value="Genomic_DNA"/>
</dbReference>
<dbReference type="Proteomes" id="UP000001353">
    <property type="component" value="Chromosome"/>
</dbReference>
<protein>
    <submittedName>
        <fullName evidence="2">Uncharacterized protein</fullName>
    </submittedName>
</protein>
<accession>F7ZBI2</accession>
<proteinExistence type="predicted"/>
<dbReference type="AlphaFoldDB" id="F7ZBI2"/>
<name>F7ZBI2_ROSLO</name>
<evidence type="ECO:0000313" key="3">
    <source>
        <dbReference type="Proteomes" id="UP000001353"/>
    </source>
</evidence>
<gene>
    <name evidence="2" type="ordered locus">RLO149_c036300</name>
</gene>
<keyword evidence="3" id="KW-1185">Reference proteome</keyword>
<dbReference type="HOGENOM" id="CLU_2773338_0_0_5"/>
<sequence>MDISERGDNPRVTLVGDDGTDDAHANRVHDVRDTMVQLQFHLDQGLLQMLDMCGRVFGKPFALAHVGTR</sequence>